<dbReference type="SUPFAM" id="SSF49562">
    <property type="entry name" value="C2 domain (Calcium/lipid-binding domain, CaLB)"/>
    <property type="match status" value="1"/>
</dbReference>
<dbReference type="InterPro" id="IPR043566">
    <property type="entry name" value="Rabphilin/DOC2/Noc2"/>
</dbReference>
<dbReference type="Pfam" id="PF00168">
    <property type="entry name" value="C2"/>
    <property type="match status" value="1"/>
</dbReference>
<dbReference type="Proteomes" id="UP000095280">
    <property type="component" value="Unplaced"/>
</dbReference>
<feature type="signal peptide" evidence="3">
    <location>
        <begin position="1"/>
        <end position="18"/>
    </location>
</feature>
<keyword evidence="3" id="KW-0732">Signal</keyword>
<feature type="region of interest" description="Disordered" evidence="2">
    <location>
        <begin position="85"/>
        <end position="119"/>
    </location>
</feature>
<sequence>MWGLCSWLAAAAIRSTITQRGLGSAGHSFSVPAALQRAAASYYQHHYESGGGDVRQPGQQPPSLEAELLGDSRCYSIPGEATGCWTRDDRRDKSNRGPPARVDAERKRRSQSDEKTASQRPLLVQLWRRSGRGGRRLAVRTGLPAAVCSGHLCLAASATCLRAEIGEGDEVVEWNGYLLGRAGRGAAQGAGHRLGGRRIRSCRQNRGSTTVQQQTARHNSFPDGQRSTLPASLGQSTALLGGGLGRLRPTSPARLCRQVRLATRRRPKRSSLAAAEFPFERFAAGSRGADPFAPPPTSGEQFQYDTAGEISVQLHFDDYDSSLTVHIARARGLPPMDLNGLADPFVKVRLMPDPTDRLSRDGSVRTCSARSSTCLTRLEPDWQQTVVFMDVPTELKSTGWTFSVWDYDAAQRLTTLWGAASSAGPQADGQSAALVHALRPRERRCRSANAAVQFVGAVSRRPHRVGGNDSQKCWAQAREGL</sequence>
<dbReference type="GO" id="GO:0046872">
    <property type="term" value="F:metal ion binding"/>
    <property type="evidence" value="ECO:0007669"/>
    <property type="project" value="UniProtKB-KW"/>
</dbReference>
<dbReference type="WBParaSite" id="maker-unitig_34201-snap-gene-0.2-mRNA-1">
    <property type="protein sequence ID" value="maker-unitig_34201-snap-gene-0.2-mRNA-1"/>
    <property type="gene ID" value="maker-unitig_34201-snap-gene-0.2"/>
</dbReference>
<dbReference type="GO" id="GO:0061669">
    <property type="term" value="P:spontaneous neurotransmitter secretion"/>
    <property type="evidence" value="ECO:0007669"/>
    <property type="project" value="TreeGrafter"/>
</dbReference>
<feature type="compositionally biased region" description="Basic and acidic residues" evidence="2">
    <location>
        <begin position="102"/>
        <end position="117"/>
    </location>
</feature>
<dbReference type="GO" id="GO:0017158">
    <property type="term" value="P:regulation of calcium ion-dependent exocytosis"/>
    <property type="evidence" value="ECO:0007669"/>
    <property type="project" value="TreeGrafter"/>
</dbReference>
<dbReference type="Gene3D" id="2.60.40.150">
    <property type="entry name" value="C2 domain"/>
    <property type="match status" value="1"/>
</dbReference>
<evidence type="ECO:0000259" key="4">
    <source>
        <dbReference type="PROSITE" id="PS50004"/>
    </source>
</evidence>
<dbReference type="PANTHER" id="PTHR45729">
    <property type="entry name" value="RABPHILIN, ISOFORM A"/>
    <property type="match status" value="1"/>
</dbReference>
<keyword evidence="5" id="KW-1185">Reference proteome</keyword>
<organism evidence="5 6">
    <name type="scientific">Macrostomum lignano</name>
    <dbReference type="NCBI Taxonomy" id="282301"/>
    <lineage>
        <taxon>Eukaryota</taxon>
        <taxon>Metazoa</taxon>
        <taxon>Spiralia</taxon>
        <taxon>Lophotrochozoa</taxon>
        <taxon>Platyhelminthes</taxon>
        <taxon>Rhabditophora</taxon>
        <taxon>Macrostomorpha</taxon>
        <taxon>Macrostomida</taxon>
        <taxon>Macrostomidae</taxon>
        <taxon>Macrostomum</taxon>
    </lineage>
</organism>
<dbReference type="PANTHER" id="PTHR45729:SF9">
    <property type="entry name" value="DOUBLE C2-LIKE DOMAIN-CONTAINING PROTEIN BETA"/>
    <property type="match status" value="1"/>
</dbReference>
<evidence type="ECO:0000256" key="3">
    <source>
        <dbReference type="SAM" id="SignalP"/>
    </source>
</evidence>
<feature type="domain" description="C2" evidence="4">
    <location>
        <begin position="306"/>
        <end position="436"/>
    </location>
</feature>
<proteinExistence type="predicted"/>
<reference evidence="6" key="1">
    <citation type="submission" date="2016-11" db="UniProtKB">
        <authorList>
            <consortium name="WormBaseParasite"/>
        </authorList>
    </citation>
    <scope>IDENTIFICATION</scope>
</reference>
<dbReference type="AlphaFoldDB" id="A0A1I8FIC1"/>
<dbReference type="InterPro" id="IPR035892">
    <property type="entry name" value="C2_domain_sf"/>
</dbReference>
<dbReference type="GO" id="GO:0006887">
    <property type="term" value="P:exocytosis"/>
    <property type="evidence" value="ECO:0007669"/>
    <property type="project" value="TreeGrafter"/>
</dbReference>
<feature type="compositionally biased region" description="Basic and acidic residues" evidence="2">
    <location>
        <begin position="86"/>
        <end position="95"/>
    </location>
</feature>
<dbReference type="SMART" id="SM00239">
    <property type="entry name" value="C2"/>
    <property type="match status" value="1"/>
</dbReference>
<evidence type="ECO:0000256" key="1">
    <source>
        <dbReference type="ARBA" id="ARBA00022723"/>
    </source>
</evidence>
<dbReference type="InterPro" id="IPR000008">
    <property type="entry name" value="C2_dom"/>
</dbReference>
<evidence type="ECO:0000256" key="2">
    <source>
        <dbReference type="SAM" id="MobiDB-lite"/>
    </source>
</evidence>
<feature type="chain" id="PRO_5009318699" evidence="3">
    <location>
        <begin position="19"/>
        <end position="481"/>
    </location>
</feature>
<protein>
    <submittedName>
        <fullName evidence="6">C2 domain-containing protein</fullName>
    </submittedName>
</protein>
<evidence type="ECO:0000313" key="5">
    <source>
        <dbReference type="Proteomes" id="UP000095280"/>
    </source>
</evidence>
<accession>A0A1I8FIC1</accession>
<dbReference type="PROSITE" id="PS50004">
    <property type="entry name" value="C2"/>
    <property type="match status" value="1"/>
</dbReference>
<feature type="region of interest" description="Disordered" evidence="2">
    <location>
        <begin position="204"/>
        <end position="231"/>
    </location>
</feature>
<keyword evidence="1" id="KW-0479">Metal-binding</keyword>
<name>A0A1I8FIC1_9PLAT</name>
<dbReference type="GO" id="GO:0098793">
    <property type="term" value="C:presynapse"/>
    <property type="evidence" value="ECO:0007669"/>
    <property type="project" value="GOC"/>
</dbReference>
<evidence type="ECO:0000313" key="6">
    <source>
        <dbReference type="WBParaSite" id="maker-unitig_34201-snap-gene-0.2-mRNA-1"/>
    </source>
</evidence>
<feature type="compositionally biased region" description="Polar residues" evidence="2">
    <location>
        <begin position="204"/>
        <end position="218"/>
    </location>
</feature>